<dbReference type="PANTHER" id="PTHR40112:SF1">
    <property type="entry name" value="H2HPP ISOMERASE"/>
    <property type="match status" value="1"/>
</dbReference>
<dbReference type="AlphaFoldDB" id="A0A1H9S536"/>
<dbReference type="SUPFAM" id="SSF51182">
    <property type="entry name" value="RmlC-like cupins"/>
    <property type="match status" value="1"/>
</dbReference>
<name>A0A1H9S536_BUTFI</name>
<dbReference type="RefSeq" id="WP_022758691.1">
    <property type="nucleotide sequence ID" value="NZ_CM009896.1"/>
</dbReference>
<dbReference type="PIRSF" id="PIRSF029883">
    <property type="entry name" value="KdgF"/>
    <property type="match status" value="1"/>
</dbReference>
<dbReference type="PANTHER" id="PTHR40112">
    <property type="entry name" value="H2HPP ISOMERASE"/>
    <property type="match status" value="1"/>
</dbReference>
<evidence type="ECO:0000313" key="2">
    <source>
        <dbReference type="EMBL" id="PWT25735.1"/>
    </source>
</evidence>
<sequence>MKNDRWVFHKDVAPTDLGNGVVRRVLAYSGDVMTVENHFEKGAVGALHHHPHTQITYVVSGRFEFEIDGEKHIVEKGDTLLKTDSVEHGCVCLEEGILLDIFTPYREDFVND</sequence>
<dbReference type="InterPro" id="IPR014710">
    <property type="entry name" value="RmlC-like_jellyroll"/>
</dbReference>
<keyword evidence="6" id="KW-1185">Reference proteome</keyword>
<dbReference type="EMBL" id="FOGJ01000011">
    <property type="protein sequence ID" value="SER80107.1"/>
    <property type="molecule type" value="Genomic_DNA"/>
</dbReference>
<evidence type="ECO:0000313" key="5">
    <source>
        <dbReference type="Proteomes" id="UP000182584"/>
    </source>
</evidence>
<evidence type="ECO:0000313" key="4">
    <source>
        <dbReference type="EMBL" id="SER80107.1"/>
    </source>
</evidence>
<reference evidence="2 6" key="2">
    <citation type="submission" date="2017-09" db="EMBL/GenBank/DDBJ databases">
        <title>High-quality draft genome sequence of Butyrivibrio fibrisolvens INBov1, isolated from cow rumen.</title>
        <authorList>
            <person name="Rodriguez Hernaez J."/>
            <person name="Rivarola M."/>
            <person name="Paniego N."/>
            <person name="Cravero S."/>
            <person name="Ceron Cucchi M."/>
            <person name="Martinez M.C."/>
        </authorList>
    </citation>
    <scope>NUCLEOTIDE SEQUENCE [LARGE SCALE GENOMIC DNA]</scope>
    <source>
        <strain evidence="2 6">INBov1</strain>
    </source>
</reference>
<evidence type="ECO:0000259" key="1">
    <source>
        <dbReference type="Pfam" id="PF07883"/>
    </source>
</evidence>
<dbReference type="InterPro" id="IPR013096">
    <property type="entry name" value="Cupin_2"/>
</dbReference>
<dbReference type="InterPro" id="IPR011051">
    <property type="entry name" value="RmlC_Cupin_sf"/>
</dbReference>
<accession>A0A1H9S536</accession>
<dbReference type="OrthoDB" id="9811153at2"/>
<evidence type="ECO:0000313" key="6">
    <source>
        <dbReference type="Proteomes" id="UP000245488"/>
    </source>
</evidence>
<dbReference type="Gene3D" id="2.60.120.10">
    <property type="entry name" value="Jelly Rolls"/>
    <property type="match status" value="1"/>
</dbReference>
<dbReference type="EMBL" id="NXNG01000005">
    <property type="protein sequence ID" value="PWT25735.1"/>
    <property type="molecule type" value="Genomic_DNA"/>
</dbReference>
<reference evidence="4 5" key="1">
    <citation type="submission" date="2016-10" db="EMBL/GenBank/DDBJ databases">
        <authorList>
            <person name="de Groot N.N."/>
        </authorList>
    </citation>
    <scope>NUCLEOTIDE SEQUENCE [LARGE SCALE GENOMIC DNA]</scope>
    <source>
        <strain evidence="4 5">AR40</strain>
    </source>
</reference>
<dbReference type="EMBL" id="NXNG01000001">
    <property type="protein sequence ID" value="PWT27232.1"/>
    <property type="molecule type" value="Genomic_DNA"/>
</dbReference>
<dbReference type="Proteomes" id="UP000182584">
    <property type="component" value="Unassembled WGS sequence"/>
</dbReference>
<dbReference type="Pfam" id="PF07883">
    <property type="entry name" value="Cupin_2"/>
    <property type="match status" value="1"/>
</dbReference>
<organism evidence="4 5">
    <name type="scientific">Butyrivibrio fibrisolvens</name>
    <dbReference type="NCBI Taxonomy" id="831"/>
    <lineage>
        <taxon>Bacteria</taxon>
        <taxon>Bacillati</taxon>
        <taxon>Bacillota</taxon>
        <taxon>Clostridia</taxon>
        <taxon>Lachnospirales</taxon>
        <taxon>Lachnospiraceae</taxon>
        <taxon>Butyrivibrio</taxon>
    </lineage>
</organism>
<gene>
    <name evidence="2" type="ORF">CPT75_01900</name>
    <name evidence="3" type="ORF">CPT75_09005</name>
    <name evidence="4" type="ORF">SAMN04487884_11181</name>
</gene>
<evidence type="ECO:0000313" key="3">
    <source>
        <dbReference type="EMBL" id="PWT27232.1"/>
    </source>
</evidence>
<dbReference type="Proteomes" id="UP000245488">
    <property type="component" value="Chromosome"/>
</dbReference>
<protein>
    <submittedName>
        <fullName evidence="4">Cupin domain protein</fullName>
    </submittedName>
    <submittedName>
        <fullName evidence="2">Cupin domain-containing protein</fullName>
    </submittedName>
</protein>
<dbReference type="InterPro" id="IPR052535">
    <property type="entry name" value="Bacilysin_H2HPP_isomerase"/>
</dbReference>
<proteinExistence type="predicted"/>
<dbReference type="InterPro" id="IPR025499">
    <property type="entry name" value="KdgF"/>
</dbReference>
<feature type="domain" description="Cupin type-2" evidence="1">
    <location>
        <begin position="38"/>
        <end position="95"/>
    </location>
</feature>
<dbReference type="CDD" id="cd02238">
    <property type="entry name" value="cupin_KdgF"/>
    <property type="match status" value="1"/>
</dbReference>